<evidence type="ECO:0000259" key="4">
    <source>
        <dbReference type="Pfam" id="PF25917"/>
    </source>
</evidence>
<dbReference type="InterPro" id="IPR050739">
    <property type="entry name" value="MFP"/>
</dbReference>
<keyword evidence="7" id="KW-1185">Reference proteome</keyword>
<dbReference type="Pfam" id="PF25876">
    <property type="entry name" value="HH_MFP_RND"/>
    <property type="match status" value="1"/>
</dbReference>
<evidence type="ECO:0000313" key="6">
    <source>
        <dbReference type="EMBL" id="TDU24076.1"/>
    </source>
</evidence>
<feature type="domain" description="CusB-like beta-barrel" evidence="5">
    <location>
        <begin position="249"/>
        <end position="290"/>
    </location>
</feature>
<dbReference type="PANTHER" id="PTHR30386:SF24">
    <property type="entry name" value="MULTIDRUG RESISTANCE EFFLUX PUMP"/>
    <property type="match status" value="1"/>
</dbReference>
<protein>
    <submittedName>
        <fullName evidence="6">Membrane fusion protein (Multidrug efflux system)</fullName>
    </submittedName>
</protein>
<proteinExistence type="inferred from homology"/>
<gene>
    <name evidence="6" type="ORF">C8E00_102580</name>
</gene>
<comment type="caution">
    <text evidence="6">The sequence shown here is derived from an EMBL/GenBank/DDBJ whole genome shotgun (WGS) entry which is preliminary data.</text>
</comment>
<dbReference type="Gene3D" id="2.40.30.170">
    <property type="match status" value="1"/>
</dbReference>
<feature type="domain" description="Multidrug resistance protein MdtA-like barrel-sandwich hybrid" evidence="4">
    <location>
        <begin position="47"/>
        <end position="233"/>
    </location>
</feature>
<dbReference type="InterPro" id="IPR058624">
    <property type="entry name" value="MdtA-like_HH"/>
</dbReference>
<keyword evidence="2" id="KW-0175">Coiled coil</keyword>
<accession>A0A4V3F4L5</accession>
<feature type="coiled-coil region" evidence="2">
    <location>
        <begin position="86"/>
        <end position="134"/>
    </location>
</feature>
<comment type="similarity">
    <text evidence="1">Belongs to the membrane fusion protein (MFP) (TC 8.A.1) family.</text>
</comment>
<dbReference type="GO" id="GO:0055085">
    <property type="term" value="P:transmembrane transport"/>
    <property type="evidence" value="ECO:0007669"/>
    <property type="project" value="InterPro"/>
</dbReference>
<dbReference type="Gene3D" id="2.40.50.100">
    <property type="match status" value="1"/>
</dbReference>
<dbReference type="Pfam" id="PF25917">
    <property type="entry name" value="BSH_RND"/>
    <property type="match status" value="1"/>
</dbReference>
<organism evidence="6 7">
    <name type="scientific">Chromohalobacter marismortui</name>
    <dbReference type="NCBI Taxonomy" id="42055"/>
    <lineage>
        <taxon>Bacteria</taxon>
        <taxon>Pseudomonadati</taxon>
        <taxon>Pseudomonadota</taxon>
        <taxon>Gammaproteobacteria</taxon>
        <taxon>Oceanospirillales</taxon>
        <taxon>Halomonadaceae</taxon>
        <taxon>Chromohalobacter</taxon>
    </lineage>
</organism>
<dbReference type="Proteomes" id="UP000295380">
    <property type="component" value="Unassembled WGS sequence"/>
</dbReference>
<evidence type="ECO:0000259" key="3">
    <source>
        <dbReference type="Pfam" id="PF25876"/>
    </source>
</evidence>
<feature type="coiled-coil region" evidence="2">
    <location>
        <begin position="173"/>
        <end position="214"/>
    </location>
</feature>
<dbReference type="SUPFAM" id="SSF111369">
    <property type="entry name" value="HlyD-like secretion proteins"/>
    <property type="match status" value="3"/>
</dbReference>
<dbReference type="Pfam" id="PF25954">
    <property type="entry name" value="Beta-barrel_RND_2"/>
    <property type="match status" value="1"/>
</dbReference>
<dbReference type="InterPro" id="IPR058792">
    <property type="entry name" value="Beta-barrel_RND_2"/>
</dbReference>
<dbReference type="PANTHER" id="PTHR30386">
    <property type="entry name" value="MEMBRANE FUSION SUBUNIT OF EMRAB-TOLC MULTIDRUG EFFLUX PUMP"/>
    <property type="match status" value="1"/>
</dbReference>
<dbReference type="InterPro" id="IPR058625">
    <property type="entry name" value="MdtA-like_BSH"/>
</dbReference>
<dbReference type="RefSeq" id="WP_133695785.1">
    <property type="nucleotide sequence ID" value="NZ_SOBR01000002.1"/>
</dbReference>
<name>A0A4V3F4L5_9GAMM</name>
<feature type="domain" description="Multidrug resistance protein MdtA-like alpha-helical hairpin" evidence="3">
    <location>
        <begin position="115"/>
        <end position="181"/>
    </location>
</feature>
<evidence type="ECO:0000256" key="1">
    <source>
        <dbReference type="ARBA" id="ARBA00009477"/>
    </source>
</evidence>
<evidence type="ECO:0000256" key="2">
    <source>
        <dbReference type="SAM" id="Coils"/>
    </source>
</evidence>
<evidence type="ECO:0000313" key="7">
    <source>
        <dbReference type="Proteomes" id="UP000295380"/>
    </source>
</evidence>
<dbReference type="OrthoDB" id="9811754at2"/>
<evidence type="ECO:0000259" key="5">
    <source>
        <dbReference type="Pfam" id="PF25954"/>
    </source>
</evidence>
<dbReference type="AlphaFoldDB" id="A0A4V3F4L5"/>
<sequence>MKIKKRLYTALALIVLMLALLAWGIHWWQTGRYFEETDNAYVHADSVALRAEMTGRVADVAVANNQRVEAGDVLVKLDPSDAQSQLAQAKAALAVAQANAVSADRQVAQQRASIDEAKAQVTSAQADLEQARLHLKRSKRLAEQNYASQQAYQDDQAAVQVAEATLAARRAMLASSRKQLAVLEAERDSAEANIESARADVDNARHQLDKTRLTAPVDGVIGNKTVEVGTLAQPSLTLMQLVPIRSAYVVANYKETQIARMRPGQPVSLHVDAYPDIEFEGVVDSLAPATGSRFSLLPQDNATGNFNKIVQRVPVRIRVTGPDDALERLRDGLSVVPSVDTRDLHPGAEDDG</sequence>
<reference evidence="6 7" key="1">
    <citation type="submission" date="2019-03" db="EMBL/GenBank/DDBJ databases">
        <title>Genomic Encyclopedia of Type Strains, Phase IV (KMG-IV): sequencing the most valuable type-strain genomes for metagenomic binning, comparative biology and taxonomic classification.</title>
        <authorList>
            <person name="Goeker M."/>
        </authorList>
    </citation>
    <scope>NUCLEOTIDE SEQUENCE [LARGE SCALE GENOMIC DNA]</scope>
    <source>
        <strain evidence="6 7">DSM 6770</strain>
    </source>
</reference>
<dbReference type="EMBL" id="SOBR01000002">
    <property type="protein sequence ID" value="TDU24076.1"/>
    <property type="molecule type" value="Genomic_DNA"/>
</dbReference>
<dbReference type="Gene3D" id="1.10.287.470">
    <property type="entry name" value="Helix hairpin bin"/>
    <property type="match status" value="2"/>
</dbReference>